<evidence type="ECO:0000313" key="1">
    <source>
        <dbReference type="EMBL" id="AUX38875.1"/>
    </source>
</evidence>
<reference evidence="1 2" key="1">
    <citation type="submission" date="2015-09" db="EMBL/GenBank/DDBJ databases">
        <title>Sorangium comparison.</title>
        <authorList>
            <person name="Zaburannyi N."/>
            <person name="Bunk B."/>
            <person name="Overmann J."/>
            <person name="Mueller R."/>
        </authorList>
    </citation>
    <scope>NUCLEOTIDE SEQUENCE [LARGE SCALE GENOMIC DNA]</scope>
    <source>
        <strain evidence="1 2">So ce26</strain>
    </source>
</reference>
<dbReference type="Proteomes" id="UP000238348">
    <property type="component" value="Chromosome"/>
</dbReference>
<dbReference type="EMBL" id="CP012673">
    <property type="protein sequence ID" value="AUX38875.1"/>
    <property type="molecule type" value="Genomic_DNA"/>
</dbReference>
<proteinExistence type="predicted"/>
<name>A0A2L0EHW5_SORCE</name>
<accession>A0A2L0EHW5</accession>
<organism evidence="1 2">
    <name type="scientific">Sorangium cellulosum</name>
    <name type="common">Polyangium cellulosum</name>
    <dbReference type="NCBI Taxonomy" id="56"/>
    <lineage>
        <taxon>Bacteria</taxon>
        <taxon>Pseudomonadati</taxon>
        <taxon>Myxococcota</taxon>
        <taxon>Polyangia</taxon>
        <taxon>Polyangiales</taxon>
        <taxon>Polyangiaceae</taxon>
        <taxon>Sorangium</taxon>
    </lineage>
</organism>
<gene>
    <name evidence="1" type="ORF">SOCE26_002550</name>
</gene>
<dbReference type="RefSeq" id="WP_159396549.1">
    <property type="nucleotide sequence ID" value="NZ_CP012673.1"/>
</dbReference>
<protein>
    <submittedName>
        <fullName evidence="1">Uncharacterized protein</fullName>
    </submittedName>
</protein>
<sequence length="106" mass="11879">MTKRRVRIKMKGESTTLNTEGAIYRSPYHAGAEPVVAQVRVRRTEADEFDVAPGRYEYRFDVQDDRGTFELEATYGGAPPPFASDKYDTAVAMNDLQLVFTVKGPS</sequence>
<evidence type="ECO:0000313" key="2">
    <source>
        <dbReference type="Proteomes" id="UP000238348"/>
    </source>
</evidence>
<dbReference type="AlphaFoldDB" id="A0A2L0EHW5"/>